<evidence type="ECO:0000313" key="4">
    <source>
        <dbReference type="EMBL" id="MFM1723270.1"/>
    </source>
</evidence>
<dbReference type="SMART" id="SM00331">
    <property type="entry name" value="PP2C_SIG"/>
    <property type="match status" value="1"/>
</dbReference>
<dbReference type="PANTHER" id="PTHR47992">
    <property type="entry name" value="PROTEIN PHOSPHATASE"/>
    <property type="match status" value="1"/>
</dbReference>
<keyword evidence="2" id="KW-0472">Membrane</keyword>
<evidence type="ECO:0000256" key="2">
    <source>
        <dbReference type="SAM" id="Phobius"/>
    </source>
</evidence>
<gene>
    <name evidence="4" type="ORF">ABEU20_001833</name>
</gene>
<feature type="compositionally biased region" description="Pro residues" evidence="1">
    <location>
        <begin position="460"/>
        <end position="469"/>
    </location>
</feature>
<feature type="compositionally biased region" description="Low complexity" evidence="1">
    <location>
        <begin position="436"/>
        <end position="459"/>
    </location>
</feature>
<dbReference type="Pfam" id="PF13672">
    <property type="entry name" value="PP2C_2"/>
    <property type="match status" value="1"/>
</dbReference>
<organism evidence="4 5">
    <name type="scientific">Rhodococcus parequi</name>
    <dbReference type="NCBI Taxonomy" id="3137122"/>
    <lineage>
        <taxon>Bacteria</taxon>
        <taxon>Bacillati</taxon>
        <taxon>Actinomycetota</taxon>
        <taxon>Actinomycetes</taxon>
        <taxon>Mycobacteriales</taxon>
        <taxon>Nocardiaceae</taxon>
        <taxon>Rhodococcus</taxon>
    </lineage>
</organism>
<dbReference type="EMBL" id="JBDLNV010000002">
    <property type="protein sequence ID" value="MFM1723270.1"/>
    <property type="molecule type" value="Genomic_DNA"/>
</dbReference>
<sequence length="483" mass="50753">MTLVLRYAARSDRGLVRANNEDSVYAGARLLALADGMGGHAAGEVASQLMIAALAHLDDDEPGGDLLGKLEAATHEGNATIADHVEEDPELEGMGTTLTAILFAGSKLGLVHIGDSRAYLLRDDQLTQITRDDTFVQSLVDEGRITAEQAHTHPQRSLIMRALTGNEIEPTLTVREARAGDRYLLCSDGLSDVVSDETIANTMREGTNDECADRLIELALRSGGPDNVTVIVADVIDLDYGQSHPIVGGAASDEEEDTPPPNTAAGRAAAMRPPRAAPKRVAATPEAPPKKSHKLRWTLLALGLVALIVVGLFVGRNMIRNYYYVGTSDDRVTVLQGIPGSFLGYSLQESALIGCVADDGKLTLVEPDAAPSGCHVLTVDDLRPSAREQVRAGLPSGTKDDATEQMRRLASSDLLPLCTPEPTPNATPTPNPNPTPTAEAPAPTTEAAPPAPEGAAPTTAAPPPTPTPTPVEQVPGQNCRTGS</sequence>
<evidence type="ECO:0000259" key="3">
    <source>
        <dbReference type="PROSITE" id="PS51746"/>
    </source>
</evidence>
<dbReference type="InterPro" id="IPR001932">
    <property type="entry name" value="PPM-type_phosphatase-like_dom"/>
</dbReference>
<feature type="compositionally biased region" description="Low complexity" evidence="1">
    <location>
        <begin position="263"/>
        <end position="285"/>
    </location>
</feature>
<keyword evidence="5" id="KW-1185">Reference proteome</keyword>
<dbReference type="Gene3D" id="3.60.40.10">
    <property type="entry name" value="PPM-type phosphatase domain"/>
    <property type="match status" value="1"/>
</dbReference>
<evidence type="ECO:0000313" key="5">
    <source>
        <dbReference type="Proteomes" id="UP001629745"/>
    </source>
</evidence>
<keyword evidence="2" id="KW-1133">Transmembrane helix</keyword>
<name>A0ABW9FES6_9NOCA</name>
<dbReference type="RefSeq" id="WP_420163815.1">
    <property type="nucleotide sequence ID" value="NZ_JBDLNV010000002.1"/>
</dbReference>
<dbReference type="CDD" id="cd00143">
    <property type="entry name" value="PP2Cc"/>
    <property type="match status" value="1"/>
</dbReference>
<dbReference type="PROSITE" id="PS51746">
    <property type="entry name" value="PPM_2"/>
    <property type="match status" value="1"/>
</dbReference>
<feature type="compositionally biased region" description="Pro residues" evidence="1">
    <location>
        <begin position="419"/>
        <end position="435"/>
    </location>
</feature>
<dbReference type="InterPro" id="IPR036457">
    <property type="entry name" value="PPM-type-like_dom_sf"/>
</dbReference>
<comment type="caution">
    <text evidence="4">The sequence shown here is derived from an EMBL/GenBank/DDBJ whole genome shotgun (WGS) entry which is preliminary data.</text>
</comment>
<protein>
    <submittedName>
        <fullName evidence="4">PP2C family serine/threonine-protein phosphatase</fullName>
    </submittedName>
</protein>
<accession>A0ABW9FES6</accession>
<dbReference type="InterPro" id="IPR015655">
    <property type="entry name" value="PP2C"/>
</dbReference>
<feature type="transmembrane region" description="Helical" evidence="2">
    <location>
        <begin position="295"/>
        <end position="314"/>
    </location>
</feature>
<keyword evidence="2" id="KW-0812">Transmembrane</keyword>
<dbReference type="SMART" id="SM00332">
    <property type="entry name" value="PP2Cc"/>
    <property type="match status" value="1"/>
</dbReference>
<dbReference type="Proteomes" id="UP001629745">
    <property type="component" value="Unassembled WGS sequence"/>
</dbReference>
<feature type="region of interest" description="Disordered" evidence="1">
    <location>
        <begin position="246"/>
        <end position="289"/>
    </location>
</feature>
<evidence type="ECO:0000256" key="1">
    <source>
        <dbReference type="SAM" id="MobiDB-lite"/>
    </source>
</evidence>
<proteinExistence type="predicted"/>
<feature type="domain" description="PPM-type phosphatase" evidence="3">
    <location>
        <begin position="6"/>
        <end position="235"/>
    </location>
</feature>
<reference evidence="4 5" key="1">
    <citation type="submission" date="2023-11" db="EMBL/GenBank/DDBJ databases">
        <authorList>
            <person name="Val-Calvo J."/>
            <person name="Scortti M."/>
            <person name="Vazquez-Boland J."/>
        </authorList>
    </citation>
    <scope>NUCLEOTIDE SEQUENCE [LARGE SCALE GENOMIC DNA]</scope>
    <source>
        <strain evidence="4 5">PAM 2766</strain>
    </source>
</reference>
<dbReference type="SUPFAM" id="SSF81606">
    <property type="entry name" value="PP2C-like"/>
    <property type="match status" value="1"/>
</dbReference>
<feature type="region of interest" description="Disordered" evidence="1">
    <location>
        <begin position="413"/>
        <end position="483"/>
    </location>
</feature>